<dbReference type="PANTHER" id="PTHR16146:SF46">
    <property type="entry name" value="INTELECTIN-1A-RELATED"/>
    <property type="match status" value="1"/>
</dbReference>
<evidence type="ECO:0000259" key="6">
    <source>
        <dbReference type="PROSITE" id="PS51406"/>
    </source>
</evidence>
<dbReference type="PROSITE" id="PS51406">
    <property type="entry name" value="FIBRINOGEN_C_2"/>
    <property type="match status" value="1"/>
</dbReference>
<keyword evidence="8" id="KW-1185">Reference proteome</keyword>
<dbReference type="RefSeq" id="XP_001744475.1">
    <property type="nucleotide sequence ID" value="XM_001744423.1"/>
</dbReference>
<evidence type="ECO:0000313" key="7">
    <source>
        <dbReference type="EMBL" id="EDQ90424.1"/>
    </source>
</evidence>
<feature type="domain" description="Fibrinogen C-terminal" evidence="6">
    <location>
        <begin position="932"/>
        <end position="981"/>
    </location>
</feature>
<keyword evidence="5" id="KW-0732">Signal</keyword>
<sequence>MARLVTVLLWAAVAAVGLVHAQQVPAIDVEDGHLVLTAQAVEVDNGSVRFSLVDDHAQLAQAVADVAVLQSRPDPEVGDALTMPQVQAAINTSLEPYSTNAATQSWVQSTLGAYASTARLNNTVDAALQAAQSDTQAWVDNRLLSYAQTTAVAATINASLQDFWAATEPSVQASIASSLAPYTPTTELNDKLAAIHDDVAPLINATQAENIAAAAIQAYDNEPKPVRLLASSGACDASREGELGISGNGLVSVCLSETWEPVSMPADEYPSCRAIKDALSTAVDGYYTVVRGGSARQVYCDMTTEGGGWEWVATKVTPAFDAIGSRKGSPPSLVADAAGQLPSDFPWTQVLFRFQSPALANIYTVYNRGANSGFDTFLQGSFQRNRIVDTGGFYRVVNGTRFPATGTAVVQRLHYYTNNGVSEWHGGSNVWLDLWRSSPSLTDKQYLYSDDPAAVGTKCIAGYCYLNEPVWYMMREAPANTVQSSWPRRHWSSCAQLKTFASTAAQHDGLYAIEIEGHIKTVYCDMTTAGGGWTVFATKVTPTFGAFSNFSTGLHLSSATASDSAGHIPSQAQFNQVLFRFADSSDYVVYTRTKRDSTLDTFFRGTTLSLAGDDQGSWYRVVGNSRTPTTGAMAATGTLSASNGGLSEAESGDYRWVNMAVVAGSGARAVSVDNITAANTKCIGGVCRRDGVILVAYRDAASASIGEPVDSIWQSCSEVRLAEKVETSGLYPISTNGRTIQTAYCDMTVQGGGWTLFATKVSTNFLFTVGLNDPSSLSSPDRNMAGSIPDTSMYNEILFRFAGIDNYYVVYQRTQLTPFDRFLYGEDIGTSPDVYGFYRVGNGVRYPSSGVTTFPTMHLYQTSGISEQHDGGSDLWVNMWSGRDASDNYLSSDTAAAEGTKCLAGVCRQDDPIMLMFRTNLDAEQVLHADQWPMYPRYSSCWEILQQTGASQDGMYMIMRQGVGMMTYCDMTTEGGGWTLFATKVSPTFSPIITEKAPAPPVQLATDMAGNVPRGTGYRQVLFRFATVTDVYTVYSRRESDTTGFSDFLMGADKSGSGVSVQDFHTVRYGSRYPREGPASAASALPLFWGPSGITEHFSDGTDAVIGLWASLDSSNNYQYSDSADAIGRKCVASVCLLNEPVLFLYR</sequence>
<name>A9UVN0_MONBE</name>
<evidence type="ECO:0000256" key="5">
    <source>
        <dbReference type="SAM" id="SignalP"/>
    </source>
</evidence>
<feature type="chain" id="PRO_5002742413" description="Fibrinogen C-terminal domain-containing protein" evidence="5">
    <location>
        <begin position="22"/>
        <end position="1147"/>
    </location>
</feature>
<dbReference type="GeneID" id="5889998"/>
<evidence type="ECO:0000256" key="2">
    <source>
        <dbReference type="ARBA" id="ARBA00022734"/>
    </source>
</evidence>
<keyword evidence="4" id="KW-1015">Disulfide bond</keyword>
<protein>
    <recommendedName>
        <fullName evidence="6">Fibrinogen C-terminal domain-containing protein</fullName>
    </recommendedName>
</protein>
<dbReference type="InParanoid" id="A9UVN0"/>
<evidence type="ECO:0000313" key="8">
    <source>
        <dbReference type="Proteomes" id="UP000001357"/>
    </source>
</evidence>
<accession>A9UVN0</accession>
<dbReference type="GO" id="GO:0046872">
    <property type="term" value="F:metal ion binding"/>
    <property type="evidence" value="ECO:0007669"/>
    <property type="project" value="UniProtKB-KW"/>
</dbReference>
<dbReference type="PANTHER" id="PTHR16146">
    <property type="entry name" value="INTELECTIN"/>
    <property type="match status" value="1"/>
</dbReference>
<dbReference type="InterPro" id="IPR036056">
    <property type="entry name" value="Fibrinogen-like_C"/>
</dbReference>
<feature type="signal peptide" evidence="5">
    <location>
        <begin position="1"/>
        <end position="21"/>
    </location>
</feature>
<dbReference type="Proteomes" id="UP000001357">
    <property type="component" value="Unassembled WGS sequence"/>
</dbReference>
<proteinExistence type="predicted"/>
<organism evidence="7 8">
    <name type="scientific">Monosiga brevicollis</name>
    <name type="common">Choanoflagellate</name>
    <dbReference type="NCBI Taxonomy" id="81824"/>
    <lineage>
        <taxon>Eukaryota</taxon>
        <taxon>Choanoflagellata</taxon>
        <taxon>Craspedida</taxon>
        <taxon>Salpingoecidae</taxon>
        <taxon>Monosiga</taxon>
    </lineage>
</organism>
<dbReference type="KEGG" id="mbr:MONBRDRAFT_24183"/>
<evidence type="ECO:0000256" key="4">
    <source>
        <dbReference type="ARBA" id="ARBA00023157"/>
    </source>
</evidence>
<gene>
    <name evidence="7" type="ORF">MONBRDRAFT_24183</name>
</gene>
<keyword evidence="3" id="KW-0106">Calcium</keyword>
<dbReference type="InterPro" id="IPR014716">
    <property type="entry name" value="Fibrinogen_a/b/g_C_1"/>
</dbReference>
<dbReference type="GO" id="GO:0070492">
    <property type="term" value="F:oligosaccharide binding"/>
    <property type="evidence" value="ECO:0000318"/>
    <property type="project" value="GO_Central"/>
</dbReference>
<dbReference type="GO" id="GO:0005615">
    <property type="term" value="C:extracellular space"/>
    <property type="evidence" value="ECO:0000318"/>
    <property type="project" value="GO_Central"/>
</dbReference>
<evidence type="ECO:0000256" key="3">
    <source>
        <dbReference type="ARBA" id="ARBA00022837"/>
    </source>
</evidence>
<dbReference type="SUPFAM" id="SSF56496">
    <property type="entry name" value="Fibrinogen C-terminal domain-like"/>
    <property type="match status" value="4"/>
</dbReference>
<dbReference type="NCBIfam" id="NF040941">
    <property type="entry name" value="GGGWT_bact"/>
    <property type="match status" value="4"/>
</dbReference>
<evidence type="ECO:0000256" key="1">
    <source>
        <dbReference type="ARBA" id="ARBA00022723"/>
    </source>
</evidence>
<reference evidence="7 8" key="1">
    <citation type="journal article" date="2008" name="Nature">
        <title>The genome of the choanoflagellate Monosiga brevicollis and the origin of metazoans.</title>
        <authorList>
            <consortium name="JGI Sequencing"/>
            <person name="King N."/>
            <person name="Westbrook M.J."/>
            <person name="Young S.L."/>
            <person name="Kuo A."/>
            <person name="Abedin M."/>
            <person name="Chapman J."/>
            <person name="Fairclough S."/>
            <person name="Hellsten U."/>
            <person name="Isogai Y."/>
            <person name="Letunic I."/>
            <person name="Marr M."/>
            <person name="Pincus D."/>
            <person name="Putnam N."/>
            <person name="Rokas A."/>
            <person name="Wright K.J."/>
            <person name="Zuzow R."/>
            <person name="Dirks W."/>
            <person name="Good M."/>
            <person name="Goodstein D."/>
            <person name="Lemons D."/>
            <person name="Li W."/>
            <person name="Lyons J.B."/>
            <person name="Morris A."/>
            <person name="Nichols S."/>
            <person name="Richter D.J."/>
            <person name="Salamov A."/>
            <person name="Bork P."/>
            <person name="Lim W.A."/>
            <person name="Manning G."/>
            <person name="Miller W.T."/>
            <person name="McGinnis W."/>
            <person name="Shapiro H."/>
            <person name="Tjian R."/>
            <person name="Grigoriev I.V."/>
            <person name="Rokhsar D."/>
        </authorList>
    </citation>
    <scope>NUCLEOTIDE SEQUENCE [LARGE SCALE GENOMIC DNA]</scope>
    <source>
        <strain evidence="8">MX1 / ATCC 50154</strain>
    </source>
</reference>
<keyword evidence="2" id="KW-0430">Lectin</keyword>
<dbReference type="AlphaFoldDB" id="A9UVN0"/>
<dbReference type="Gene3D" id="3.90.215.10">
    <property type="entry name" value="Gamma Fibrinogen, chain A, domain 1"/>
    <property type="match status" value="4"/>
</dbReference>
<dbReference type="InterPro" id="IPR002181">
    <property type="entry name" value="Fibrinogen_a/b/g_C_dom"/>
</dbReference>
<dbReference type="EMBL" id="CH991547">
    <property type="protein sequence ID" value="EDQ90424.1"/>
    <property type="molecule type" value="Genomic_DNA"/>
</dbReference>
<keyword evidence="1" id="KW-0479">Metal-binding</keyword>